<protein>
    <submittedName>
        <fullName evidence="2">Uncharacterized protein</fullName>
    </submittedName>
</protein>
<keyword evidence="3" id="KW-1185">Reference proteome</keyword>
<feature type="compositionally biased region" description="Acidic residues" evidence="1">
    <location>
        <begin position="35"/>
        <end position="48"/>
    </location>
</feature>
<evidence type="ECO:0000313" key="2">
    <source>
        <dbReference type="EMBL" id="MCP2331861.1"/>
    </source>
</evidence>
<organism evidence="2 3">
    <name type="scientific">Actinoalloteichus caeruleus DSM 43889</name>
    <dbReference type="NCBI Taxonomy" id="1120930"/>
    <lineage>
        <taxon>Bacteria</taxon>
        <taxon>Bacillati</taxon>
        <taxon>Actinomycetota</taxon>
        <taxon>Actinomycetes</taxon>
        <taxon>Pseudonocardiales</taxon>
        <taxon>Pseudonocardiaceae</taxon>
        <taxon>Actinoalloteichus</taxon>
        <taxon>Actinoalloteichus cyanogriseus</taxon>
    </lineage>
</organism>
<feature type="compositionally biased region" description="Basic and acidic residues" evidence="1">
    <location>
        <begin position="53"/>
        <end position="64"/>
    </location>
</feature>
<proteinExistence type="predicted"/>
<comment type="caution">
    <text evidence="2">The sequence shown here is derived from an EMBL/GenBank/DDBJ whole genome shotgun (WGS) entry which is preliminary data.</text>
</comment>
<feature type="region of interest" description="Disordered" evidence="1">
    <location>
        <begin position="1"/>
        <end position="64"/>
    </location>
</feature>
<reference evidence="2 3" key="2">
    <citation type="submission" date="2022-06" db="EMBL/GenBank/DDBJ databases">
        <title>Genomic Encyclopedia of Type Strains, Phase I: the one thousand microbial genomes (KMG-I) project.</title>
        <authorList>
            <person name="Kyrpides N."/>
        </authorList>
    </citation>
    <scope>NUCLEOTIDE SEQUENCE [LARGE SCALE GENOMIC DNA]</scope>
    <source>
        <strain evidence="2 3">DSM 43889</strain>
    </source>
</reference>
<evidence type="ECO:0000313" key="3">
    <source>
        <dbReference type="Proteomes" id="UP000791080"/>
    </source>
</evidence>
<feature type="compositionally biased region" description="Basic and acidic residues" evidence="1">
    <location>
        <begin position="1"/>
        <end position="20"/>
    </location>
</feature>
<accession>A0ABT1JI84</accession>
<reference evidence="2 3" key="1">
    <citation type="submission" date="2013-07" db="EMBL/GenBank/DDBJ databases">
        <authorList>
            <consortium name="DOE Joint Genome Institute"/>
            <person name="Reeve W."/>
            <person name="Huntemann M."/>
            <person name="Han J."/>
            <person name="Chen A."/>
            <person name="Kyrpides N."/>
            <person name="Mavromatis K."/>
            <person name="Markowitz V."/>
            <person name="Palaniappan K."/>
            <person name="Ivanova N."/>
            <person name="Schaumberg A."/>
            <person name="Pati A."/>
            <person name="Liolios K."/>
            <person name="Nordberg H.P."/>
            <person name="Cantor M.N."/>
            <person name="Hua S.X."/>
            <person name="Woyke T."/>
        </authorList>
    </citation>
    <scope>NUCLEOTIDE SEQUENCE [LARGE SCALE GENOMIC DNA]</scope>
    <source>
        <strain evidence="2 3">DSM 43889</strain>
    </source>
</reference>
<dbReference type="Proteomes" id="UP000791080">
    <property type="component" value="Unassembled WGS sequence"/>
</dbReference>
<name>A0ABT1JI84_ACTCY</name>
<dbReference type="RefSeq" id="WP_035272859.1">
    <property type="nucleotide sequence ID" value="NZ_AUBJ02000001.1"/>
</dbReference>
<sequence>MQRGSDRHGPKRDEELKAETRSMMQANRPTRAEEALEAEPPADDDPDALTEVQRTERPRRDTSE</sequence>
<evidence type="ECO:0000256" key="1">
    <source>
        <dbReference type="SAM" id="MobiDB-lite"/>
    </source>
</evidence>
<gene>
    <name evidence="2" type="ORF">G443_002131</name>
</gene>
<dbReference type="EMBL" id="AUBJ02000001">
    <property type="protein sequence ID" value="MCP2331861.1"/>
    <property type="molecule type" value="Genomic_DNA"/>
</dbReference>